<evidence type="ECO:0000256" key="8">
    <source>
        <dbReference type="RuleBase" id="RU365103"/>
    </source>
</evidence>
<feature type="domain" description="3-deoxy-D-manno-octulosonic-acid transferase N-terminal" evidence="9">
    <location>
        <begin position="41"/>
        <end position="205"/>
    </location>
</feature>
<dbReference type="PANTHER" id="PTHR42755:SF1">
    <property type="entry name" value="3-DEOXY-D-MANNO-OCTULOSONIC ACID TRANSFERASE, MITOCHONDRIAL-RELATED"/>
    <property type="match status" value="1"/>
</dbReference>
<comment type="catalytic activity">
    <reaction evidence="6 8">
        <text>lipid IVA (E. coli) + CMP-3-deoxy-beta-D-manno-octulosonate = alpha-Kdo-(2-&gt;6)-lipid IVA (E. coli) + CMP + H(+)</text>
        <dbReference type="Rhea" id="RHEA:28066"/>
        <dbReference type="ChEBI" id="CHEBI:15378"/>
        <dbReference type="ChEBI" id="CHEBI:58603"/>
        <dbReference type="ChEBI" id="CHEBI:60364"/>
        <dbReference type="ChEBI" id="CHEBI:60377"/>
        <dbReference type="ChEBI" id="CHEBI:85987"/>
        <dbReference type="EC" id="2.4.99.12"/>
    </reaction>
</comment>
<dbReference type="InterPro" id="IPR039901">
    <property type="entry name" value="Kdotransferase"/>
</dbReference>
<evidence type="ECO:0000313" key="10">
    <source>
        <dbReference type="EMBL" id="SBW01583.1"/>
    </source>
</evidence>
<dbReference type="EMBL" id="FLUM01000003">
    <property type="protein sequence ID" value="SBW01583.1"/>
    <property type="molecule type" value="Genomic_DNA"/>
</dbReference>
<feature type="active site" description="Proton acceptor" evidence="7">
    <location>
        <position position="59"/>
    </location>
</feature>
<name>A0A212JQ61_9BACT</name>
<dbReference type="RefSeq" id="WP_296941700.1">
    <property type="nucleotide sequence ID" value="NZ_LT599032.1"/>
</dbReference>
<keyword evidence="4 8" id="KW-0808">Transferase</keyword>
<proteinExistence type="inferred from homology"/>
<dbReference type="Gene3D" id="3.40.50.2000">
    <property type="entry name" value="Glycogen Phosphorylase B"/>
    <property type="match status" value="1"/>
</dbReference>
<dbReference type="InterPro" id="IPR038107">
    <property type="entry name" value="Glycos_transf_N_sf"/>
</dbReference>
<evidence type="ECO:0000256" key="1">
    <source>
        <dbReference type="ARBA" id="ARBA00004713"/>
    </source>
</evidence>
<dbReference type="Pfam" id="PF04413">
    <property type="entry name" value="Glycos_transf_N"/>
    <property type="match status" value="1"/>
</dbReference>
<dbReference type="PANTHER" id="PTHR42755">
    <property type="entry name" value="3-DEOXY-MANNO-OCTULOSONATE CYTIDYLYLTRANSFERASE"/>
    <property type="match status" value="1"/>
</dbReference>
<reference evidence="10" key="1">
    <citation type="submission" date="2016-04" db="EMBL/GenBank/DDBJ databases">
        <authorList>
            <person name="Evans L.H."/>
            <person name="Alamgir A."/>
            <person name="Owens N."/>
            <person name="Weber N.D."/>
            <person name="Virtaneva K."/>
            <person name="Barbian K."/>
            <person name="Babar A."/>
            <person name="Rosenke K."/>
        </authorList>
    </citation>
    <scope>NUCLEOTIDE SEQUENCE</scope>
    <source>
        <strain evidence="10">86-1</strain>
    </source>
</reference>
<keyword evidence="8" id="KW-1003">Cell membrane</keyword>
<evidence type="ECO:0000256" key="6">
    <source>
        <dbReference type="ARBA" id="ARBA00049183"/>
    </source>
</evidence>
<dbReference type="Gene3D" id="3.40.50.11720">
    <property type="entry name" value="3-Deoxy-D-manno-octulosonic-acid transferase, N-terminal domain"/>
    <property type="match status" value="1"/>
</dbReference>
<keyword evidence="8" id="KW-0812">Transmembrane</keyword>
<keyword evidence="8" id="KW-1133">Transmembrane helix</keyword>
<dbReference type="GO" id="GO:0009245">
    <property type="term" value="P:lipid A biosynthetic process"/>
    <property type="evidence" value="ECO:0007669"/>
    <property type="project" value="TreeGrafter"/>
</dbReference>
<comment type="pathway">
    <text evidence="1 8">Bacterial outer membrane biogenesis; LPS core biosynthesis.</text>
</comment>
<dbReference type="AlphaFoldDB" id="A0A212JQ61"/>
<organism evidence="10">
    <name type="scientific">uncultured Dysgonomonas sp</name>
    <dbReference type="NCBI Taxonomy" id="206096"/>
    <lineage>
        <taxon>Bacteria</taxon>
        <taxon>Pseudomonadati</taxon>
        <taxon>Bacteroidota</taxon>
        <taxon>Bacteroidia</taxon>
        <taxon>Bacteroidales</taxon>
        <taxon>Dysgonomonadaceae</taxon>
        <taxon>Dysgonomonas</taxon>
        <taxon>environmental samples</taxon>
    </lineage>
</organism>
<keyword evidence="8" id="KW-0472">Membrane</keyword>
<comment type="function">
    <text evidence="8">Involved in lipopolysaccharide (LPS) biosynthesis. Catalyzes the transfer of 3-deoxy-D-manno-octulosonate (Kdo) residue(s) from CMP-Kdo to lipid IV(A), the tetraacyldisaccharide-1,4'-bisphosphate precursor of lipid A.</text>
</comment>
<gene>
    <name evidence="10" type="ORF">KL86DYS1_30024</name>
</gene>
<dbReference type="UniPathway" id="UPA00958"/>
<protein>
    <recommendedName>
        <fullName evidence="3 8">3-deoxy-D-manno-octulosonic acid transferase</fullName>
        <shortName evidence="8">Kdo transferase</shortName>
        <ecNumber evidence="2 8">2.4.99.12</ecNumber>
    </recommendedName>
    <alternativeName>
        <fullName evidence="5 8">Lipid IV(A) 3-deoxy-D-manno-octulosonic acid transferase</fullName>
    </alternativeName>
</protein>
<comment type="subcellular location">
    <subcellularLocation>
        <location evidence="8">Cell membrane</location>
    </subcellularLocation>
</comment>
<dbReference type="GO" id="GO:0009244">
    <property type="term" value="P:lipopolysaccharide core region biosynthetic process"/>
    <property type="evidence" value="ECO:0007669"/>
    <property type="project" value="UniProtKB-UniRule"/>
</dbReference>
<dbReference type="GO" id="GO:0043842">
    <property type="term" value="F:Kdo transferase activity"/>
    <property type="evidence" value="ECO:0007669"/>
    <property type="project" value="UniProtKB-EC"/>
</dbReference>
<evidence type="ECO:0000256" key="2">
    <source>
        <dbReference type="ARBA" id="ARBA00012621"/>
    </source>
</evidence>
<evidence type="ECO:0000256" key="4">
    <source>
        <dbReference type="ARBA" id="ARBA00022679"/>
    </source>
</evidence>
<sequence length="412" mass="47769">MFFYNFAIYLYAFIVRIISPFHKKARKMIIGHKQTYKILKEKVDPKAKYIWFHAASLGEFEQGRPIIEEVKRKNPEYKILLTFFSPSGYDVRKDYPLADIVCYLPFDKRRNVKKFLKLVKPEMAIFIKYEFWYNFVNTLHKQGIPIYMVSAIFRSSQIFFKWYGMDMRKLLKKYTCICVQDTNSAELLRDIKVTNVEVCGDTRFDRVLDIKQQAKQLNVVEAFAKKATAEGEKILVVGSSWPKDEDVIMSYFNMTTDLKMIIAPHEINEAHLKYIESNLQRPYIRYSNAIPEMMTDYDCLIIDCIGLLSSIYRYGQIAYVGGGFGVGIHNVLEAAVYEIPVIFGPNFKKFREAQGLREQGGGYSIADTQSFRGLMDEFLQYDETLKAAGKHAGDYVRSNSGVVDRVMDVLKL</sequence>
<feature type="transmembrane region" description="Helical" evidence="8">
    <location>
        <begin position="6"/>
        <end position="22"/>
    </location>
</feature>
<comment type="similarity">
    <text evidence="8">Belongs to the glycosyltransferase group 1 family.</text>
</comment>
<evidence type="ECO:0000256" key="5">
    <source>
        <dbReference type="ARBA" id="ARBA00031445"/>
    </source>
</evidence>
<evidence type="ECO:0000259" key="9">
    <source>
        <dbReference type="Pfam" id="PF04413"/>
    </source>
</evidence>
<dbReference type="SUPFAM" id="SSF53756">
    <property type="entry name" value="UDP-Glycosyltransferase/glycogen phosphorylase"/>
    <property type="match status" value="1"/>
</dbReference>
<dbReference type="InterPro" id="IPR007507">
    <property type="entry name" value="Glycos_transf_N"/>
</dbReference>
<accession>A0A212JQ61</accession>
<dbReference type="GO" id="GO:0005886">
    <property type="term" value="C:plasma membrane"/>
    <property type="evidence" value="ECO:0007669"/>
    <property type="project" value="UniProtKB-SubCell"/>
</dbReference>
<evidence type="ECO:0000256" key="3">
    <source>
        <dbReference type="ARBA" id="ARBA00019077"/>
    </source>
</evidence>
<keyword evidence="8" id="KW-0448">Lipopolysaccharide biosynthesis</keyword>
<dbReference type="EC" id="2.4.99.12" evidence="2 8"/>
<evidence type="ECO:0000256" key="7">
    <source>
        <dbReference type="PIRSR" id="PIRSR639901-1"/>
    </source>
</evidence>